<dbReference type="InterPro" id="IPR010664">
    <property type="entry name" value="LipoPS_assembly_LptC-rel"/>
</dbReference>
<dbReference type="PROSITE" id="PS51257">
    <property type="entry name" value="PROKAR_LIPOPROTEIN"/>
    <property type="match status" value="1"/>
</dbReference>
<keyword evidence="3" id="KW-1185">Reference proteome</keyword>
<accession>V5WM03</accession>
<dbReference type="RefSeq" id="WP_024269530.1">
    <property type="nucleotide sequence ID" value="NC_023035.1"/>
</dbReference>
<dbReference type="Pfam" id="PF06835">
    <property type="entry name" value="LptC"/>
    <property type="match status" value="1"/>
</dbReference>
<dbReference type="AlphaFoldDB" id="V5WM03"/>
<dbReference type="eggNOG" id="ENOG502ZJMD">
    <property type="taxonomic scope" value="Bacteria"/>
</dbReference>
<gene>
    <name evidence="2" type="ORF">L21SP2_3300</name>
</gene>
<protein>
    <recommendedName>
        <fullName evidence="4">LPS export ABC transporter periplasmic protein LptC</fullName>
    </recommendedName>
</protein>
<dbReference type="EMBL" id="CP006939">
    <property type="protein sequence ID" value="AHC16640.1"/>
    <property type="molecule type" value="Genomic_DNA"/>
</dbReference>
<dbReference type="KEGG" id="slr:L21SP2_3300"/>
<feature type="region of interest" description="Disordered" evidence="1">
    <location>
        <begin position="183"/>
        <end position="211"/>
    </location>
</feature>
<dbReference type="STRING" id="1307761.L21SP2_3300"/>
<proteinExistence type="predicted"/>
<dbReference type="InterPro" id="IPR026265">
    <property type="entry name" value="LptC"/>
</dbReference>
<dbReference type="GO" id="GO:0015221">
    <property type="term" value="F:lipopolysaccharide transmembrane transporter activity"/>
    <property type="evidence" value="ECO:0007669"/>
    <property type="project" value="InterPro"/>
</dbReference>
<name>V5WM03_9SPIO</name>
<dbReference type="NCBIfam" id="TIGR04409">
    <property type="entry name" value="LptC_YrbK"/>
    <property type="match status" value="1"/>
</dbReference>
<evidence type="ECO:0000313" key="3">
    <source>
        <dbReference type="Proteomes" id="UP000018680"/>
    </source>
</evidence>
<evidence type="ECO:0008006" key="4">
    <source>
        <dbReference type="Google" id="ProtNLM"/>
    </source>
</evidence>
<dbReference type="HOGENOM" id="CLU_099060_0_0_12"/>
<organism evidence="2 3">
    <name type="scientific">Salinispira pacifica</name>
    <dbReference type="NCBI Taxonomy" id="1307761"/>
    <lineage>
        <taxon>Bacteria</taxon>
        <taxon>Pseudomonadati</taxon>
        <taxon>Spirochaetota</taxon>
        <taxon>Spirochaetia</taxon>
        <taxon>Spirochaetales</taxon>
        <taxon>Spirochaetaceae</taxon>
        <taxon>Salinispira</taxon>
    </lineage>
</organism>
<feature type="compositionally biased region" description="Acidic residues" evidence="1">
    <location>
        <begin position="200"/>
        <end position="211"/>
    </location>
</feature>
<evidence type="ECO:0000313" key="2">
    <source>
        <dbReference type="EMBL" id="AHC16640.1"/>
    </source>
</evidence>
<dbReference type="OrthoDB" id="360865at2"/>
<reference evidence="2 3" key="1">
    <citation type="journal article" date="2015" name="Stand. Genomic Sci.">
        <title>Complete genome sequence and description of Salinispira pacifica gen. nov., sp. nov., a novel spirochaete isolated form a hypersaline microbial mat.</title>
        <authorList>
            <person name="Ben Hania W."/>
            <person name="Joseph M."/>
            <person name="Schumann P."/>
            <person name="Bunk B."/>
            <person name="Fiebig A."/>
            <person name="Sproer C."/>
            <person name="Klenk H.P."/>
            <person name="Fardeau M.L."/>
            <person name="Spring S."/>
        </authorList>
    </citation>
    <scope>NUCLEOTIDE SEQUENCE [LARGE SCALE GENOMIC DNA]</scope>
    <source>
        <strain evidence="2 3">L21-RPul-D2</strain>
    </source>
</reference>
<dbReference type="GO" id="GO:0005886">
    <property type="term" value="C:plasma membrane"/>
    <property type="evidence" value="ECO:0007669"/>
    <property type="project" value="InterPro"/>
</dbReference>
<evidence type="ECO:0000256" key="1">
    <source>
        <dbReference type="SAM" id="MobiDB-lite"/>
    </source>
</evidence>
<sequence length="211" mass="23851">MRSFFPPALPIYVVLSAAMVALLGSCSFDYDQMAMSEEEKQQIPDVSLSNIVERVYEDGNLLLELQSDILRTFEERELQEIEGLSFTQYNEDASVSLQGRAGFASRDLDSEDILLRDGVEIYITDSESRVLGDQFLYSPEQDLIWSPDDEWVELIRDDGSQFRGRGFVVDLLLQELRFDGGGTGRIITGSGDENNRNETSDDEPVGEEERQ</sequence>
<dbReference type="Proteomes" id="UP000018680">
    <property type="component" value="Chromosome"/>
</dbReference>